<feature type="transmembrane region" description="Helical" evidence="6">
    <location>
        <begin position="190"/>
        <end position="212"/>
    </location>
</feature>
<sequence length="309" mass="34803">MDASLFMWIVFWVVVAVALFVDLVILQRHQGNVGFKEAVKMVCLWIGLALSFGVFIYFASGDLGSVKALEYITGYVVEYSLSIDNMFVFLMIFAYFAIPKQHQPKVLIYGIIGAIVLRFLFVFIGIQLINAFAWIIYVFGAVLIVTAVKMFFQKDEQVNPEKNIAYRILKKFFSFTTDIKTSKFFIKEKGVLYATPMLAAVGVIEVSDIIFAVDSIPAVLSISRDTFIVYTSNIFAIVGLRSLYFLLSNLAEKFKYLQYGVAVILFFVGLKMIIQHHIPVPTHVSLAIIILILGVSIITSIVHDKKKAK</sequence>
<proteinExistence type="inferred from homology"/>
<protein>
    <submittedName>
        <fullName evidence="7">Integral membrane protein TerC</fullName>
    </submittedName>
</protein>
<feature type="transmembrane region" description="Helical" evidence="6">
    <location>
        <begin position="106"/>
        <end position="126"/>
    </location>
</feature>
<evidence type="ECO:0000256" key="5">
    <source>
        <dbReference type="ARBA" id="ARBA00023136"/>
    </source>
</evidence>
<dbReference type="InterPro" id="IPR005496">
    <property type="entry name" value="Integral_membrane_TerC"/>
</dbReference>
<dbReference type="NCBIfam" id="TIGR03718">
    <property type="entry name" value="R_switched_Alx"/>
    <property type="match status" value="1"/>
</dbReference>
<organism evidence="7 8">
    <name type="scientific">Endomicrobium proavitum</name>
    <dbReference type="NCBI Taxonomy" id="1408281"/>
    <lineage>
        <taxon>Bacteria</taxon>
        <taxon>Pseudomonadati</taxon>
        <taxon>Elusimicrobiota</taxon>
        <taxon>Endomicrobiia</taxon>
        <taxon>Endomicrobiales</taxon>
        <taxon>Endomicrobiaceae</taxon>
        <taxon>Endomicrobium</taxon>
    </lineage>
</organism>
<gene>
    <name evidence="7" type="ORF">Epro_1336</name>
</gene>
<evidence type="ECO:0000256" key="6">
    <source>
        <dbReference type="SAM" id="Phobius"/>
    </source>
</evidence>
<dbReference type="AlphaFoldDB" id="A0A0G3WLH1"/>
<dbReference type="EMBL" id="CP009498">
    <property type="protein sequence ID" value="AKL98712.1"/>
    <property type="molecule type" value="Genomic_DNA"/>
</dbReference>
<name>A0A0G3WLH1_9BACT</name>
<feature type="transmembrane region" description="Helical" evidence="6">
    <location>
        <begin position="227"/>
        <end position="247"/>
    </location>
</feature>
<evidence type="ECO:0000256" key="1">
    <source>
        <dbReference type="ARBA" id="ARBA00004141"/>
    </source>
</evidence>
<feature type="transmembrane region" description="Helical" evidence="6">
    <location>
        <begin position="79"/>
        <end position="99"/>
    </location>
</feature>
<evidence type="ECO:0000313" key="7">
    <source>
        <dbReference type="EMBL" id="AKL98712.1"/>
    </source>
</evidence>
<dbReference type="PANTHER" id="PTHR30238:SF0">
    <property type="entry name" value="THYLAKOID MEMBRANE PROTEIN TERC, CHLOROPLASTIC"/>
    <property type="match status" value="1"/>
</dbReference>
<feature type="transmembrane region" description="Helical" evidence="6">
    <location>
        <begin position="38"/>
        <end position="59"/>
    </location>
</feature>
<dbReference type="STRING" id="1408281.Epro_1336"/>
<evidence type="ECO:0000256" key="2">
    <source>
        <dbReference type="ARBA" id="ARBA00007511"/>
    </source>
</evidence>
<feature type="transmembrane region" description="Helical" evidence="6">
    <location>
        <begin position="284"/>
        <end position="302"/>
    </location>
</feature>
<dbReference type="Proteomes" id="UP000035337">
    <property type="component" value="Chromosome"/>
</dbReference>
<feature type="transmembrane region" description="Helical" evidence="6">
    <location>
        <begin position="259"/>
        <end position="278"/>
    </location>
</feature>
<dbReference type="KEGG" id="epo:Epro_1336"/>
<comment type="subcellular location">
    <subcellularLocation>
        <location evidence="1">Membrane</location>
        <topology evidence="1">Multi-pass membrane protein</topology>
    </subcellularLocation>
</comment>
<keyword evidence="3 6" id="KW-0812">Transmembrane</keyword>
<dbReference type="PANTHER" id="PTHR30238">
    <property type="entry name" value="MEMBRANE BOUND PREDICTED REDOX MODULATOR"/>
    <property type="match status" value="1"/>
</dbReference>
<accession>A0A0G3WLH1</accession>
<dbReference type="RefSeq" id="WP_052571507.1">
    <property type="nucleotide sequence ID" value="NZ_CP009498.1"/>
</dbReference>
<dbReference type="InterPro" id="IPR022369">
    <property type="entry name" value="Integral_membrane_TerC_rswitch"/>
</dbReference>
<dbReference type="OrthoDB" id="5242957at2"/>
<evidence type="ECO:0000256" key="3">
    <source>
        <dbReference type="ARBA" id="ARBA00022692"/>
    </source>
</evidence>
<dbReference type="Pfam" id="PF03741">
    <property type="entry name" value="TerC"/>
    <property type="match status" value="1"/>
</dbReference>
<keyword evidence="4 6" id="KW-1133">Transmembrane helix</keyword>
<comment type="similarity">
    <text evidence="2">Belongs to the TerC family.</text>
</comment>
<evidence type="ECO:0000256" key="4">
    <source>
        <dbReference type="ARBA" id="ARBA00022989"/>
    </source>
</evidence>
<feature type="transmembrane region" description="Helical" evidence="6">
    <location>
        <begin position="6"/>
        <end position="26"/>
    </location>
</feature>
<feature type="transmembrane region" description="Helical" evidence="6">
    <location>
        <begin position="132"/>
        <end position="152"/>
    </location>
</feature>
<dbReference type="PATRIC" id="fig|1408281.3.peg.1380"/>
<keyword evidence="5 6" id="KW-0472">Membrane</keyword>
<evidence type="ECO:0000313" key="8">
    <source>
        <dbReference type="Proteomes" id="UP000035337"/>
    </source>
</evidence>
<dbReference type="GO" id="GO:0016020">
    <property type="term" value="C:membrane"/>
    <property type="evidence" value="ECO:0007669"/>
    <property type="project" value="UniProtKB-SubCell"/>
</dbReference>
<reference evidence="7 8" key="1">
    <citation type="submission" date="2014-09" db="EMBL/GenBank/DDBJ databases">
        <title>Complete genome sequence of Endomicrobium proavitum.</title>
        <authorList>
            <person name="Zheng H."/>
        </authorList>
    </citation>
    <scope>NUCLEOTIDE SEQUENCE [LARGE SCALE GENOMIC DNA]</scope>
    <source>
        <strain evidence="7 8">Rsa215</strain>
    </source>
</reference>
<keyword evidence="8" id="KW-1185">Reference proteome</keyword>